<evidence type="ECO:0000259" key="1">
    <source>
        <dbReference type="Pfam" id="PF00534"/>
    </source>
</evidence>
<dbReference type="GO" id="GO:0016757">
    <property type="term" value="F:glycosyltransferase activity"/>
    <property type="evidence" value="ECO:0007669"/>
    <property type="project" value="UniProtKB-KW"/>
</dbReference>
<keyword evidence="3" id="KW-0328">Glycosyltransferase</keyword>
<sequence length="387" mass="44217">MHNSLPYDSAGYALRTLYEAKAYQAQGYQVLIVTRLGYPWDLAKHRTLPKKSTQWIEGIEIIAITGTRQYKVDSDLKYALQYAQKIADIVRYRNVDIIQASSNYINGLAGYLAGGKCKIPFIYEARGMWHVTGGSKSLEFRNSEQFNYEDRMEQFVLDHASANIFITDIMRSKYHHNKSIPTLILNNGIDIHSVMATKTLRSYRKGQEFKLLYAGSLVFYEGVEILIRAVSELTHYKISLDIYGDGPYLETVKQVLSKLASNNINYHGKIPQNAMMSLYPQYHSVVIPRINCEVTRMVPPLKPMEALWHGLPIIVSHLPALTELLEGIKSVLFTEPENINSLKKNILLLMHNYPEIMSTISKDIEFIKNNKTWDIEITKMTNLLSAS</sequence>
<dbReference type="InterPro" id="IPR050194">
    <property type="entry name" value="Glycosyltransferase_grp1"/>
</dbReference>
<dbReference type="Proteomes" id="UP001203423">
    <property type="component" value="Unassembled WGS sequence"/>
</dbReference>
<dbReference type="Pfam" id="PF00534">
    <property type="entry name" value="Glycos_transf_1"/>
    <property type="match status" value="1"/>
</dbReference>
<feature type="domain" description="Glycosyltransferase subfamily 4-like N-terminal" evidence="2">
    <location>
        <begin position="11"/>
        <end position="175"/>
    </location>
</feature>
<gene>
    <name evidence="3" type="ORF">L2764_20700</name>
</gene>
<dbReference type="EMBL" id="JAKIKS010000110">
    <property type="protein sequence ID" value="MCL1126835.1"/>
    <property type="molecule type" value="Genomic_DNA"/>
</dbReference>
<feature type="domain" description="Glycosyl transferase family 1" evidence="1">
    <location>
        <begin position="205"/>
        <end position="354"/>
    </location>
</feature>
<accession>A0ABT0LHK6</accession>
<dbReference type="Gene3D" id="3.40.50.2000">
    <property type="entry name" value="Glycogen Phosphorylase B"/>
    <property type="match status" value="2"/>
</dbReference>
<proteinExistence type="predicted"/>
<protein>
    <submittedName>
        <fullName evidence="3">Glycosyltransferase</fullName>
        <ecNumber evidence="3">2.4.-.-</ecNumber>
    </submittedName>
</protein>
<comment type="caution">
    <text evidence="3">The sequence shown here is derived from an EMBL/GenBank/DDBJ whole genome shotgun (WGS) entry which is preliminary data.</text>
</comment>
<evidence type="ECO:0000313" key="4">
    <source>
        <dbReference type="Proteomes" id="UP001203423"/>
    </source>
</evidence>
<dbReference type="InterPro" id="IPR001296">
    <property type="entry name" value="Glyco_trans_1"/>
</dbReference>
<organism evidence="3 4">
    <name type="scientific">Shewanella surugensis</name>
    <dbReference type="NCBI Taxonomy" id="212020"/>
    <lineage>
        <taxon>Bacteria</taxon>
        <taxon>Pseudomonadati</taxon>
        <taxon>Pseudomonadota</taxon>
        <taxon>Gammaproteobacteria</taxon>
        <taxon>Alteromonadales</taxon>
        <taxon>Shewanellaceae</taxon>
        <taxon>Shewanella</taxon>
    </lineage>
</organism>
<keyword evidence="3" id="KW-0808">Transferase</keyword>
<name>A0ABT0LHK6_9GAMM</name>
<dbReference type="EC" id="2.4.-.-" evidence="3"/>
<evidence type="ECO:0000313" key="3">
    <source>
        <dbReference type="EMBL" id="MCL1126835.1"/>
    </source>
</evidence>
<evidence type="ECO:0000259" key="2">
    <source>
        <dbReference type="Pfam" id="PF13579"/>
    </source>
</evidence>
<reference evidence="3 4" key="1">
    <citation type="submission" date="2022-01" db="EMBL/GenBank/DDBJ databases">
        <title>Whole genome-based taxonomy of the Shewanellaceae.</title>
        <authorList>
            <person name="Martin-Rodriguez A.J."/>
        </authorList>
    </citation>
    <scope>NUCLEOTIDE SEQUENCE [LARGE SCALE GENOMIC DNA]</scope>
    <source>
        <strain evidence="3 4">DSM 17177</strain>
    </source>
</reference>
<dbReference type="PANTHER" id="PTHR45947:SF3">
    <property type="entry name" value="SULFOQUINOVOSYL TRANSFERASE SQD2"/>
    <property type="match status" value="1"/>
</dbReference>
<keyword evidence="4" id="KW-1185">Reference proteome</keyword>
<dbReference type="InterPro" id="IPR028098">
    <property type="entry name" value="Glyco_trans_4-like_N"/>
</dbReference>
<dbReference type="RefSeq" id="WP_248942245.1">
    <property type="nucleotide sequence ID" value="NZ_JAKIKS010000110.1"/>
</dbReference>
<dbReference type="PANTHER" id="PTHR45947">
    <property type="entry name" value="SULFOQUINOVOSYL TRANSFERASE SQD2"/>
    <property type="match status" value="1"/>
</dbReference>
<dbReference type="Pfam" id="PF13579">
    <property type="entry name" value="Glyco_trans_4_4"/>
    <property type="match status" value="1"/>
</dbReference>
<dbReference type="SUPFAM" id="SSF53756">
    <property type="entry name" value="UDP-Glycosyltransferase/glycogen phosphorylase"/>
    <property type="match status" value="1"/>
</dbReference>